<dbReference type="PANTHER" id="PTHR37162:SF1">
    <property type="entry name" value="BED-TYPE DOMAIN-CONTAINING PROTEIN"/>
    <property type="match status" value="1"/>
</dbReference>
<dbReference type="InterPro" id="IPR012337">
    <property type="entry name" value="RNaseH-like_sf"/>
</dbReference>
<sequence length="478" mass="53845">MILAGTSSLATKGSPCESPASPPLEPDGRAETTGMLMEVEVQDAPAADPAADPAPEPAVTATVVVAQSKQKTQYKQKYTAAWERVPALKGWLSPVPGNKFMAGCRICNVTLHARKKDLMDHCKTKKHQRCQSSISYSDVIAQLATYSTLSDVKDAELRIAAFTAEHYSLQSCDHLADMICKLDPQSDTLKSLKLHRTKCTRLITNVLAPSLHKELVEDICSSAAYYSLIIDERTDVSCENCLCLLIKYYSTKQEMIITTFYRLLTMKSSSAEDICKTIMDCLQEDELPIERLIGVGVDGASMDVGCEKSISMILKESVEHVVVFRCICRSLHLAGSKASEALPNHLEYLVRETYNWFFHNKKHQLEHKDLFKSLNSGENPLKMTQAGNVRWLGTYEAVSHIVSHWDTLSKIFEMAKINERCFLAEQLHQLYSDSYNKQYLVFVKHELMDLHRINKLFQMENTEVSQLNSDLVDYHYGL</sequence>
<evidence type="ECO:0000313" key="3">
    <source>
        <dbReference type="RefSeq" id="XP_032816401.1"/>
    </source>
</evidence>
<evidence type="ECO:0000256" key="1">
    <source>
        <dbReference type="SAM" id="MobiDB-lite"/>
    </source>
</evidence>
<name>A0AAJ7TED7_PETMA</name>
<accession>A0AAJ7TED7</accession>
<dbReference type="SUPFAM" id="SSF53098">
    <property type="entry name" value="Ribonuclease H-like"/>
    <property type="match status" value="1"/>
</dbReference>
<protein>
    <submittedName>
        <fullName evidence="3">Uncharacterized protein LOC116945876</fullName>
    </submittedName>
</protein>
<keyword evidence="2" id="KW-1185">Reference proteome</keyword>
<dbReference type="RefSeq" id="XP_032816401.1">
    <property type="nucleotide sequence ID" value="XM_032960510.1"/>
</dbReference>
<reference evidence="3" key="1">
    <citation type="submission" date="2025-08" db="UniProtKB">
        <authorList>
            <consortium name="RefSeq"/>
        </authorList>
    </citation>
    <scope>IDENTIFICATION</scope>
    <source>
        <tissue evidence="3">Sperm</tissue>
    </source>
</reference>
<evidence type="ECO:0000313" key="2">
    <source>
        <dbReference type="Proteomes" id="UP001318040"/>
    </source>
</evidence>
<feature type="compositionally biased region" description="Polar residues" evidence="1">
    <location>
        <begin position="1"/>
        <end position="11"/>
    </location>
</feature>
<dbReference type="AlphaFoldDB" id="A0AAJ7TED7"/>
<organism evidence="2 3">
    <name type="scientific">Petromyzon marinus</name>
    <name type="common">Sea lamprey</name>
    <dbReference type="NCBI Taxonomy" id="7757"/>
    <lineage>
        <taxon>Eukaryota</taxon>
        <taxon>Metazoa</taxon>
        <taxon>Chordata</taxon>
        <taxon>Craniata</taxon>
        <taxon>Vertebrata</taxon>
        <taxon>Cyclostomata</taxon>
        <taxon>Hyperoartia</taxon>
        <taxon>Petromyzontiformes</taxon>
        <taxon>Petromyzontidae</taxon>
        <taxon>Petromyzon</taxon>
    </lineage>
</organism>
<feature type="compositionally biased region" description="Low complexity" evidence="1">
    <location>
        <begin position="42"/>
        <end position="55"/>
    </location>
</feature>
<dbReference type="PANTHER" id="PTHR37162">
    <property type="entry name" value="HAT FAMILY DIMERISATION DOMAINCONTAINING PROTEIN-RELATED"/>
    <property type="match status" value="1"/>
</dbReference>
<feature type="region of interest" description="Disordered" evidence="1">
    <location>
        <begin position="1"/>
        <end position="55"/>
    </location>
</feature>
<gene>
    <name evidence="3" type="primary">LOC116945876</name>
</gene>
<proteinExistence type="predicted"/>
<dbReference type="KEGG" id="pmrn:116945876"/>
<dbReference type="Proteomes" id="UP001318040">
    <property type="component" value="Chromosome 25"/>
</dbReference>